<dbReference type="GO" id="GO:0006281">
    <property type="term" value="P:DNA repair"/>
    <property type="evidence" value="ECO:0007669"/>
    <property type="project" value="InterPro"/>
</dbReference>
<dbReference type="GO" id="GO:0033314">
    <property type="term" value="P:mitotic DNA replication checkpoint signaling"/>
    <property type="evidence" value="ECO:0007669"/>
    <property type="project" value="TreeGrafter"/>
</dbReference>
<dbReference type="PANTHER" id="PTHR12172:SF0">
    <property type="entry name" value="CELL CYCLE CHECKPOINT PROTEIN RAD17"/>
    <property type="match status" value="1"/>
</dbReference>
<accession>A0A9N8H2W6</accession>
<keyword evidence="3" id="KW-0547">Nucleotide-binding</keyword>
<evidence type="ECO:0000256" key="1">
    <source>
        <dbReference type="ARBA" id="ARBA00004123"/>
    </source>
</evidence>
<dbReference type="InterPro" id="IPR027417">
    <property type="entry name" value="P-loop_NTPase"/>
</dbReference>
<reference evidence="9" key="1">
    <citation type="submission" date="2020-06" db="EMBL/GenBank/DDBJ databases">
        <authorList>
            <consortium name="Plant Systems Biology data submission"/>
        </authorList>
    </citation>
    <scope>NUCLEOTIDE SEQUENCE</scope>
    <source>
        <strain evidence="9">D6</strain>
    </source>
</reference>
<comment type="similarity">
    <text evidence="2">Belongs to the rad17/RAD24 family.</text>
</comment>
<evidence type="ECO:0000256" key="7">
    <source>
        <dbReference type="ARBA" id="ARBA00023306"/>
    </source>
</evidence>
<evidence type="ECO:0000256" key="8">
    <source>
        <dbReference type="SAM" id="MobiDB-lite"/>
    </source>
</evidence>
<dbReference type="SUPFAM" id="SSF52540">
    <property type="entry name" value="P-loop containing nucleoside triphosphate hydrolases"/>
    <property type="match status" value="1"/>
</dbReference>
<dbReference type="PANTHER" id="PTHR12172">
    <property type="entry name" value="CELL CYCLE CHECKPOINT PROTEIN RAD17"/>
    <property type="match status" value="1"/>
</dbReference>
<dbReference type="Gene3D" id="3.40.50.300">
    <property type="entry name" value="P-loop containing nucleotide triphosphate hydrolases"/>
    <property type="match status" value="1"/>
</dbReference>
<evidence type="ECO:0000313" key="10">
    <source>
        <dbReference type="Proteomes" id="UP001153069"/>
    </source>
</evidence>
<comment type="caution">
    <text evidence="9">The sequence shown here is derived from an EMBL/GenBank/DDBJ whole genome shotgun (WGS) entry which is preliminary data.</text>
</comment>
<keyword evidence="10" id="KW-1185">Reference proteome</keyword>
<feature type="compositionally biased region" description="Low complexity" evidence="8">
    <location>
        <begin position="33"/>
        <end position="43"/>
    </location>
</feature>
<comment type="subcellular location">
    <subcellularLocation>
        <location evidence="1">Nucleus</location>
    </subcellularLocation>
</comment>
<evidence type="ECO:0000256" key="6">
    <source>
        <dbReference type="ARBA" id="ARBA00023242"/>
    </source>
</evidence>
<dbReference type="Gene3D" id="1.10.8.60">
    <property type="match status" value="1"/>
</dbReference>
<evidence type="ECO:0000313" key="9">
    <source>
        <dbReference type="EMBL" id="CAB9497802.1"/>
    </source>
</evidence>
<dbReference type="GO" id="GO:0005634">
    <property type="term" value="C:nucleus"/>
    <property type="evidence" value="ECO:0007669"/>
    <property type="project" value="UniProtKB-SubCell"/>
</dbReference>
<sequence>MSSQDVSSSQRSTGSKRRRRSAPPPGRLGWPGGLTQSSGSLSQPNNNSNNTTHKRKRSSSQSSIPKQHHDNSNDDSSLWTEKYTPTCRKELCVAPKKIQEVSDWLDDNDNKNPFRLLILVGRPGIGKSTLIRVLAQEANVELLEWSETYSSWSNHVESLSPLQSFGKFLQQSGAGFSSLDLQFTSTTSANSRTTANDTSLPRKKLIVLEELPNLANAESQERFRELFTQHIQTSHIKTVWIYSDVTEGNHKPQDLERHVDPSILYSQSQILQINPATKAQLKKSLERIAKAEQFTLSKDTCEKMHLQSGGDVRYAIMALQFDRVGQSNKSSSSGRGKKKKSSFFEKPPKAKQSTTTTTMPPRDTQWTAFHALGKILYAKRQEPSNNDSISTNPRQRPPLQFDPEGVLEHCDLDLGNALTYLGFHSVDFFTDIEEISTAMDLYSDASYLLEQTTNYNYQRRNLNNNNTVSCPIFPEGYVTSLASRSVGYANHHPAPSRFRQLDAPKIFEIRRKRTDNEYQLHRLQRRLSSMADGADGVSHFVLDRLPFLRMIEPQAVTSSLDRLHSSNSEHTGRFEALQQEEEAAAMARLQKEQEEILQADDIEEFDSSDEEEKTVAVAAGQSQQDRKVPGSLQNTSARPATTQSTQPAKKPSKPVFNPYKKKQQNTQSQQKPPPQVTWSRPPKPVTKLVNPYARKSKASGATVPNNRPSALPPVVAAEQKPPARETAKVTVDV</sequence>
<evidence type="ECO:0000256" key="2">
    <source>
        <dbReference type="ARBA" id="ARBA00006168"/>
    </source>
</evidence>
<dbReference type="GO" id="GO:0003689">
    <property type="term" value="F:DNA clamp loader activity"/>
    <property type="evidence" value="ECO:0007669"/>
    <property type="project" value="TreeGrafter"/>
</dbReference>
<dbReference type="InterPro" id="IPR004582">
    <property type="entry name" value="Checkpoint_prot_Rad17_Rad24"/>
</dbReference>
<feature type="compositionally biased region" description="Polar residues" evidence="8">
    <location>
        <begin position="631"/>
        <end position="647"/>
    </location>
</feature>
<keyword evidence="7" id="KW-0131">Cell cycle</keyword>
<evidence type="ECO:0000256" key="4">
    <source>
        <dbReference type="ARBA" id="ARBA00022763"/>
    </source>
</evidence>
<dbReference type="EMBL" id="CAICTM010000026">
    <property type="protein sequence ID" value="CAB9497802.1"/>
    <property type="molecule type" value="Genomic_DNA"/>
</dbReference>
<dbReference type="GO" id="GO:0003682">
    <property type="term" value="F:chromatin binding"/>
    <property type="evidence" value="ECO:0007669"/>
    <property type="project" value="TreeGrafter"/>
</dbReference>
<dbReference type="Proteomes" id="UP001153069">
    <property type="component" value="Unassembled WGS sequence"/>
</dbReference>
<keyword evidence="4" id="KW-0227">DNA damage</keyword>
<feature type="compositionally biased region" description="Low complexity" evidence="8">
    <location>
        <begin position="1"/>
        <end position="13"/>
    </location>
</feature>
<dbReference type="AlphaFoldDB" id="A0A9N8H2W6"/>
<evidence type="ECO:0000256" key="5">
    <source>
        <dbReference type="ARBA" id="ARBA00022840"/>
    </source>
</evidence>
<dbReference type="OrthoDB" id="10265971at2759"/>
<name>A0A9N8H2W6_9STRA</name>
<feature type="region of interest" description="Disordered" evidence="8">
    <location>
        <begin position="604"/>
        <end position="733"/>
    </location>
</feature>
<protein>
    <submittedName>
        <fullName evidence="9">Cycle checkpoint protein RAD17</fullName>
    </submittedName>
</protein>
<gene>
    <name evidence="9" type="ORF">SEMRO_26_G017450.1</name>
</gene>
<feature type="region of interest" description="Disordered" evidence="8">
    <location>
        <begin position="1"/>
        <end position="79"/>
    </location>
</feature>
<proteinExistence type="inferred from homology"/>
<keyword evidence="6" id="KW-0539">Nucleus</keyword>
<feature type="region of interest" description="Disordered" evidence="8">
    <location>
        <begin position="325"/>
        <end position="362"/>
    </location>
</feature>
<dbReference type="GO" id="GO:0005524">
    <property type="term" value="F:ATP binding"/>
    <property type="evidence" value="ECO:0007669"/>
    <property type="project" value="UniProtKB-KW"/>
</dbReference>
<keyword evidence="5" id="KW-0067">ATP-binding</keyword>
<dbReference type="Pfam" id="PF03215">
    <property type="entry name" value="Rad17"/>
    <property type="match status" value="1"/>
</dbReference>
<organism evidence="9 10">
    <name type="scientific">Seminavis robusta</name>
    <dbReference type="NCBI Taxonomy" id="568900"/>
    <lineage>
        <taxon>Eukaryota</taxon>
        <taxon>Sar</taxon>
        <taxon>Stramenopiles</taxon>
        <taxon>Ochrophyta</taxon>
        <taxon>Bacillariophyta</taxon>
        <taxon>Bacillariophyceae</taxon>
        <taxon>Bacillariophycidae</taxon>
        <taxon>Naviculales</taxon>
        <taxon>Naviculaceae</taxon>
        <taxon>Seminavis</taxon>
    </lineage>
</organism>
<dbReference type="GO" id="GO:0000077">
    <property type="term" value="P:DNA damage checkpoint signaling"/>
    <property type="evidence" value="ECO:0007669"/>
    <property type="project" value="TreeGrafter"/>
</dbReference>
<evidence type="ECO:0000256" key="3">
    <source>
        <dbReference type="ARBA" id="ARBA00022741"/>
    </source>
</evidence>